<evidence type="ECO:0000313" key="3">
    <source>
        <dbReference type="EMBL" id="AIR11918.1"/>
    </source>
</evidence>
<accession>A0A089QJH3</accession>
<geneLocation type="plasmid" evidence="3 4">
    <name>pCTN1046</name>
</geneLocation>
<evidence type="ECO:0000259" key="1">
    <source>
        <dbReference type="Pfam" id="PF02486"/>
    </source>
</evidence>
<dbReference type="EMBL" id="CP007650">
    <property type="protein sequence ID" value="AIR11918.1"/>
    <property type="molecule type" value="Genomic_DNA"/>
</dbReference>
<dbReference type="Pfam" id="PF02486">
    <property type="entry name" value="Rep_trans"/>
    <property type="match status" value="1"/>
</dbReference>
<evidence type="ECO:0000313" key="4">
    <source>
        <dbReference type="Proteomes" id="UP000029488"/>
    </source>
</evidence>
<dbReference type="KEGG" id="lsj:LSJ_5030c"/>
<keyword evidence="3" id="KW-0614">Plasmid</keyword>
<evidence type="ECO:0000259" key="2">
    <source>
        <dbReference type="Pfam" id="PF18106"/>
    </source>
</evidence>
<reference evidence="3 4" key="1">
    <citation type="journal article" date="2014" name="BMC Genomics">
        <title>Unusual genome complexity in Lactobacillus salivarius JCM1046.</title>
        <authorList>
            <person name="Raftis E.J."/>
            <person name="Forde B.M."/>
            <person name="Claesson M.J."/>
            <person name="O'Toole P.W."/>
        </authorList>
    </citation>
    <scope>NUCLEOTIDE SEQUENCE [LARGE SCALE GENOMIC DNA]</scope>
    <source>
        <strain evidence="3 4">JCM1046</strain>
        <plasmid evidence="3 4">pCTN1046</plasmid>
    </source>
</reference>
<gene>
    <name evidence="3" type="ORF">LSJ_5030c</name>
</gene>
<dbReference type="InterPro" id="IPR040819">
    <property type="entry name" value="Rol_Rep_N"/>
</dbReference>
<name>A0A089QJH3_9LACO</name>
<sequence>MYTFYYIREKEMPVTSTIKQTLQTSIDWLEFTIFQLSYEDVIERILQLKIEDFADLSKGKFGYNAQTKWGNGNLFILFNQVDDEPCINHMGVHVILSGTGCRAYESQKSLYTLINVLVALENQAKLSRIDLAIDDFKDELIKFSRIRKAALRSEFTSRWNKWDELNSRSTGDGKLLGQTMYFGSQTSDIFCRIYDKALEQKRKVKDKDKEIPEKWTRLEIVYRKERAKMLALHMIECSNVGLVIRRTLQQYIRFVQRPKNSKDSNKSRWKTAKWWERLLENVEPLKLTIKKQDKTVDEMIKWLDKQIGPTLATVVTALDGEINWLYKLISNGNTRLKNKHQQAIFQYKQEKEKEHKGDENG</sequence>
<dbReference type="InterPro" id="IPR003491">
    <property type="entry name" value="REP-like_C"/>
</dbReference>
<keyword evidence="3" id="KW-0396">Initiation factor</keyword>
<feature type="domain" description="Replication initiation protein-like C-terminal" evidence="1">
    <location>
        <begin position="125"/>
        <end position="319"/>
    </location>
</feature>
<keyword evidence="3" id="KW-0648">Protein biosynthesis</keyword>
<protein>
    <submittedName>
        <fullName evidence="3">Replication initiation factor family protein</fullName>
    </submittedName>
</protein>
<dbReference type="Proteomes" id="UP000029488">
    <property type="component" value="Plasmid pCTN1046"/>
</dbReference>
<feature type="domain" description="Rolling Circle replication initiation protein N-terminal" evidence="2">
    <location>
        <begin position="24"/>
        <end position="106"/>
    </location>
</feature>
<dbReference type="AlphaFoldDB" id="A0A089QJH3"/>
<organism evidence="3 4">
    <name type="scientific">Ligilactobacillus salivarius</name>
    <dbReference type="NCBI Taxonomy" id="1624"/>
    <lineage>
        <taxon>Bacteria</taxon>
        <taxon>Bacillati</taxon>
        <taxon>Bacillota</taxon>
        <taxon>Bacilli</taxon>
        <taxon>Lactobacillales</taxon>
        <taxon>Lactobacillaceae</taxon>
        <taxon>Ligilactobacillus</taxon>
    </lineage>
</organism>
<dbReference type="Pfam" id="PF18106">
    <property type="entry name" value="Rol_Rep_N"/>
    <property type="match status" value="1"/>
</dbReference>
<dbReference type="GO" id="GO:0003743">
    <property type="term" value="F:translation initiation factor activity"/>
    <property type="evidence" value="ECO:0007669"/>
    <property type="project" value="UniProtKB-KW"/>
</dbReference>
<proteinExistence type="predicted"/>